<dbReference type="PANTHER" id="PTHR21625:SF0">
    <property type="entry name" value="DYNEIN REGULATORY COMPLEX SUBUNIT 2"/>
    <property type="match status" value="1"/>
</dbReference>
<proteinExistence type="predicted"/>
<keyword evidence="2" id="KW-0282">Flagellum</keyword>
<evidence type="ECO:0000313" key="7">
    <source>
        <dbReference type="Proteomes" id="UP001151699"/>
    </source>
</evidence>
<dbReference type="GO" id="GO:0003352">
    <property type="term" value="P:regulation of cilium movement"/>
    <property type="evidence" value="ECO:0007669"/>
    <property type="project" value="TreeGrafter"/>
</dbReference>
<feature type="coiled-coil region" evidence="5">
    <location>
        <begin position="12"/>
        <end position="95"/>
    </location>
</feature>
<dbReference type="EMBL" id="WJQU01000001">
    <property type="protein sequence ID" value="KAJ6645550.1"/>
    <property type="molecule type" value="Genomic_DNA"/>
</dbReference>
<evidence type="ECO:0000256" key="4">
    <source>
        <dbReference type="ARBA" id="ARBA00023273"/>
    </source>
</evidence>
<comment type="subcellular location">
    <subcellularLocation>
        <location evidence="1">Cytoplasm</location>
        <location evidence="1">Cytoskeleton</location>
        <location evidence="1">Flagellum axoneme</location>
    </subcellularLocation>
</comment>
<evidence type="ECO:0000256" key="1">
    <source>
        <dbReference type="ARBA" id="ARBA00004611"/>
    </source>
</evidence>
<dbReference type="OrthoDB" id="7760980at2759"/>
<organism evidence="6 7">
    <name type="scientific">Pseudolycoriella hygida</name>
    <dbReference type="NCBI Taxonomy" id="35572"/>
    <lineage>
        <taxon>Eukaryota</taxon>
        <taxon>Metazoa</taxon>
        <taxon>Ecdysozoa</taxon>
        <taxon>Arthropoda</taxon>
        <taxon>Hexapoda</taxon>
        <taxon>Insecta</taxon>
        <taxon>Pterygota</taxon>
        <taxon>Neoptera</taxon>
        <taxon>Endopterygota</taxon>
        <taxon>Diptera</taxon>
        <taxon>Nematocera</taxon>
        <taxon>Sciaroidea</taxon>
        <taxon>Sciaridae</taxon>
        <taxon>Pseudolycoriella</taxon>
    </lineage>
</organism>
<sequence length="309" mass="35987">MEKLWKEFQDILNEYLHKTEEYHNEYIELRQRDDEDTKIIRLHYHEVARATEQIGFLKLDLESIREDQKLHIGELLKYKKLLQEKQRKIKSEMEEGLSKDKNNLRHMVVCSHNVAAKLKEILKRGENILQIASICKKLETEREQAVPFGRKKSLFGNAENELKKAPEEFKEKTMFIVSNLENFWLRYNSARIDCACLNEEKLALKEENRVLKDKLKAYLTTVTIANGGGSVKDKLRPSSMKVERIGHVEANNVGRCFNKDRRRPVTCVSVVQEGNLSVAVRSKHLTSGKFRKEPEVYSIVQGCKKISSQ</sequence>
<feature type="coiled-coil region" evidence="5">
    <location>
        <begin position="187"/>
        <end position="214"/>
    </location>
</feature>
<dbReference type="Proteomes" id="UP001151699">
    <property type="component" value="Chromosome A"/>
</dbReference>
<keyword evidence="5" id="KW-0175">Coiled coil</keyword>
<dbReference type="AlphaFoldDB" id="A0A9Q0S6W1"/>
<protein>
    <submittedName>
        <fullName evidence="6">Dynein regulatory complex subunit 2</fullName>
    </submittedName>
</protein>
<comment type="caution">
    <text evidence="6">The sequence shown here is derived from an EMBL/GenBank/DDBJ whole genome shotgun (WGS) entry which is preliminary data.</text>
</comment>
<dbReference type="InterPro" id="IPR039750">
    <property type="entry name" value="DRC1/DRC2"/>
</dbReference>
<evidence type="ECO:0000256" key="2">
    <source>
        <dbReference type="ARBA" id="ARBA00022846"/>
    </source>
</evidence>
<evidence type="ECO:0000256" key="5">
    <source>
        <dbReference type="SAM" id="Coils"/>
    </source>
</evidence>
<evidence type="ECO:0000256" key="3">
    <source>
        <dbReference type="ARBA" id="ARBA00023069"/>
    </source>
</evidence>
<evidence type="ECO:0000313" key="6">
    <source>
        <dbReference type="EMBL" id="KAJ6645550.1"/>
    </source>
</evidence>
<dbReference type="GO" id="GO:0060285">
    <property type="term" value="P:cilium-dependent cell motility"/>
    <property type="evidence" value="ECO:0007669"/>
    <property type="project" value="TreeGrafter"/>
</dbReference>
<keyword evidence="4" id="KW-0966">Cell projection</keyword>
<dbReference type="GO" id="GO:0005858">
    <property type="term" value="C:axonemal dynein complex"/>
    <property type="evidence" value="ECO:0007669"/>
    <property type="project" value="InterPro"/>
</dbReference>
<accession>A0A9Q0S6W1</accession>
<keyword evidence="7" id="KW-1185">Reference proteome</keyword>
<gene>
    <name evidence="6" type="primary">Ccdc65_1</name>
    <name evidence="6" type="ORF">Bhyg_00756</name>
</gene>
<reference evidence="6" key="1">
    <citation type="submission" date="2022-07" db="EMBL/GenBank/DDBJ databases">
        <authorList>
            <person name="Trinca V."/>
            <person name="Uliana J.V.C."/>
            <person name="Torres T.T."/>
            <person name="Ward R.J."/>
            <person name="Monesi N."/>
        </authorList>
    </citation>
    <scope>NUCLEOTIDE SEQUENCE</scope>
    <source>
        <strain evidence="6">HSMRA1968</strain>
        <tissue evidence="6">Whole embryos</tissue>
    </source>
</reference>
<name>A0A9Q0S6W1_9DIPT</name>
<keyword evidence="3" id="KW-0969">Cilium</keyword>
<dbReference type="PANTHER" id="PTHR21625">
    <property type="entry name" value="NYD-SP28 PROTEIN"/>
    <property type="match status" value="1"/>
</dbReference>
<dbReference type="GO" id="GO:0070286">
    <property type="term" value="P:axonemal dynein complex assembly"/>
    <property type="evidence" value="ECO:0007669"/>
    <property type="project" value="InterPro"/>
</dbReference>